<evidence type="ECO:0000313" key="2">
    <source>
        <dbReference type="Proteomes" id="UP000198939"/>
    </source>
</evidence>
<evidence type="ECO:0008006" key="3">
    <source>
        <dbReference type="Google" id="ProtNLM"/>
    </source>
</evidence>
<evidence type="ECO:0000313" key="1">
    <source>
        <dbReference type="EMBL" id="SEP35504.1"/>
    </source>
</evidence>
<dbReference type="Proteomes" id="UP000198939">
    <property type="component" value="Unassembled WGS sequence"/>
</dbReference>
<gene>
    <name evidence="1" type="ORF">SAMN05216228_11071</name>
</gene>
<comment type="caution">
    <text evidence="1">The sequence shown here is derived from an EMBL/GenBank/DDBJ whole genome shotgun (WGS) entry which is preliminary data.</text>
</comment>
<feature type="non-terminal residue" evidence="1">
    <location>
        <position position="1"/>
    </location>
</feature>
<protein>
    <recommendedName>
        <fullName evidence="3">IS5/IS1182 family transposase</fullName>
    </recommendedName>
</protein>
<organism evidence="1 2">
    <name type="scientific">Rhizobium tibeticum</name>
    <dbReference type="NCBI Taxonomy" id="501024"/>
    <lineage>
        <taxon>Bacteria</taxon>
        <taxon>Pseudomonadati</taxon>
        <taxon>Pseudomonadota</taxon>
        <taxon>Alphaproteobacteria</taxon>
        <taxon>Hyphomicrobiales</taxon>
        <taxon>Rhizobiaceae</taxon>
        <taxon>Rhizobium/Agrobacterium group</taxon>
        <taxon>Rhizobium</taxon>
    </lineage>
</organism>
<name>A0ABY1AYY1_9HYPH</name>
<accession>A0ABY1AYY1</accession>
<dbReference type="EMBL" id="FOCV01000107">
    <property type="protein sequence ID" value="SEP35504.1"/>
    <property type="molecule type" value="Genomic_DNA"/>
</dbReference>
<sequence>TVITLTVSINVHTHSQLRFRTSLKAAFRVCVRWIKTVAGQDKTKFRGRDRVGWAFTFAAAAYDLVRLPKLMAVLS</sequence>
<keyword evidence="2" id="KW-1185">Reference proteome</keyword>
<reference evidence="1 2" key="1">
    <citation type="submission" date="2016-10" db="EMBL/GenBank/DDBJ databases">
        <authorList>
            <person name="Varghese N."/>
            <person name="Submissions S."/>
        </authorList>
    </citation>
    <scope>NUCLEOTIDE SEQUENCE [LARGE SCALE GENOMIC DNA]</scope>
    <source>
        <strain evidence="1 2">CGMCC 1.7071</strain>
    </source>
</reference>
<proteinExistence type="predicted"/>